<dbReference type="Gramene" id="PAN52035">
    <property type="protein sequence ID" value="PAN52035"/>
    <property type="gene ID" value="PAHAL_9G614300"/>
</dbReference>
<proteinExistence type="predicted"/>
<dbReference type="EMBL" id="CM008054">
    <property type="protein sequence ID" value="PAN52035.2"/>
    <property type="molecule type" value="Genomic_DNA"/>
</dbReference>
<reference evidence="2" key="1">
    <citation type="submission" date="2018-04" db="EMBL/GenBank/DDBJ databases">
        <title>WGS assembly of Panicum hallii.</title>
        <authorList>
            <person name="Lovell J."/>
            <person name="Jenkins J."/>
            <person name="Lowry D."/>
            <person name="Mamidi S."/>
            <person name="Sreedasyam A."/>
            <person name="Weng X."/>
            <person name="Barry K."/>
            <person name="Bonette J."/>
            <person name="Campitelli B."/>
            <person name="Daum C."/>
            <person name="Gordon S."/>
            <person name="Gould B."/>
            <person name="Lipzen A."/>
            <person name="Macqueen A."/>
            <person name="Palacio-Mejia J."/>
            <person name="Plott C."/>
            <person name="Shakirov E."/>
            <person name="Shu S."/>
            <person name="Yoshinaga Y."/>
            <person name="Zane M."/>
            <person name="Rokhsar D."/>
            <person name="Grimwood J."/>
            <person name="Schmutz J."/>
            <person name="Juenger T."/>
        </authorList>
    </citation>
    <scope>NUCLEOTIDE SEQUENCE [LARGE SCALE GENOMIC DNA]</scope>
    <source>
        <strain evidence="2">FIL2</strain>
    </source>
</reference>
<evidence type="ECO:0000256" key="1">
    <source>
        <dbReference type="SAM" id="MobiDB-lite"/>
    </source>
</evidence>
<dbReference type="AlphaFoldDB" id="A0A2S3IVA4"/>
<name>A0A2S3IVA4_9POAL</name>
<feature type="region of interest" description="Disordered" evidence="1">
    <location>
        <begin position="1"/>
        <end position="70"/>
    </location>
</feature>
<dbReference type="Proteomes" id="UP000243499">
    <property type="component" value="Chromosome 9"/>
</dbReference>
<organism evidence="2">
    <name type="scientific">Panicum hallii</name>
    <dbReference type="NCBI Taxonomy" id="206008"/>
    <lineage>
        <taxon>Eukaryota</taxon>
        <taxon>Viridiplantae</taxon>
        <taxon>Streptophyta</taxon>
        <taxon>Embryophyta</taxon>
        <taxon>Tracheophyta</taxon>
        <taxon>Spermatophyta</taxon>
        <taxon>Magnoliopsida</taxon>
        <taxon>Liliopsida</taxon>
        <taxon>Poales</taxon>
        <taxon>Poaceae</taxon>
        <taxon>PACMAD clade</taxon>
        <taxon>Panicoideae</taxon>
        <taxon>Panicodae</taxon>
        <taxon>Paniceae</taxon>
        <taxon>Panicinae</taxon>
        <taxon>Panicum</taxon>
        <taxon>Panicum sect. Panicum</taxon>
    </lineage>
</organism>
<feature type="compositionally biased region" description="Polar residues" evidence="1">
    <location>
        <begin position="49"/>
        <end position="67"/>
    </location>
</feature>
<feature type="region of interest" description="Disordered" evidence="1">
    <location>
        <begin position="95"/>
        <end position="122"/>
    </location>
</feature>
<protein>
    <submittedName>
        <fullName evidence="2">Uncharacterized protein</fullName>
    </submittedName>
</protein>
<accession>A0A2S3IVA4</accession>
<evidence type="ECO:0000313" key="2">
    <source>
        <dbReference type="EMBL" id="PAN52035.2"/>
    </source>
</evidence>
<gene>
    <name evidence="2" type="ORF">PAHAL_9G614300</name>
</gene>
<sequence length="151" mass="15975">MGHGHFGQAGSASIYTTTTRSDGGRSRRRREMHGRPARTDLAGWPLPTARQTKIPSFTSPTPAQAQPSPMLRCASPSAAFLPPLTVTSPPRLLLLASSSRPGRQGKGLPSGTHADSMPGQRQAPLRHMDGALLLASLVRPGLVYSPHLAVT</sequence>